<keyword evidence="1" id="KW-1133">Transmembrane helix</keyword>
<evidence type="ECO:0000256" key="1">
    <source>
        <dbReference type="SAM" id="Phobius"/>
    </source>
</evidence>
<keyword evidence="1" id="KW-0812">Transmembrane</keyword>
<gene>
    <name evidence="2" type="ORF">ACFSAU_10265</name>
</gene>
<organism evidence="2 3">
    <name type="scientific">Halolamina litorea</name>
    <dbReference type="NCBI Taxonomy" id="1515593"/>
    <lineage>
        <taxon>Archaea</taxon>
        <taxon>Methanobacteriati</taxon>
        <taxon>Methanobacteriota</taxon>
        <taxon>Stenosarchaea group</taxon>
        <taxon>Halobacteria</taxon>
        <taxon>Halobacteriales</taxon>
        <taxon>Haloferacaceae</taxon>
    </lineage>
</organism>
<keyword evidence="1" id="KW-0472">Membrane</keyword>
<dbReference type="EMBL" id="JBHUCZ010000009">
    <property type="protein sequence ID" value="MFD1567877.1"/>
    <property type="molecule type" value="Genomic_DNA"/>
</dbReference>
<feature type="transmembrane region" description="Helical" evidence="1">
    <location>
        <begin position="35"/>
        <end position="55"/>
    </location>
</feature>
<accession>A0ABD6BS66</accession>
<protein>
    <submittedName>
        <fullName evidence="2">Uncharacterized protein</fullName>
    </submittedName>
</protein>
<dbReference type="Proteomes" id="UP001597139">
    <property type="component" value="Unassembled WGS sequence"/>
</dbReference>
<dbReference type="AlphaFoldDB" id="A0ABD6BS66"/>
<proteinExistence type="predicted"/>
<sequence>MFGSRTALLVAGVVSAISLGGLATFLRLLPDSTSMVPSAATFALVVATVAVGVVVGSRGVPDETSYW</sequence>
<evidence type="ECO:0000313" key="3">
    <source>
        <dbReference type="Proteomes" id="UP001597139"/>
    </source>
</evidence>
<evidence type="ECO:0000313" key="2">
    <source>
        <dbReference type="EMBL" id="MFD1567877.1"/>
    </source>
</evidence>
<feature type="transmembrane region" description="Helical" evidence="1">
    <location>
        <begin position="7"/>
        <end position="29"/>
    </location>
</feature>
<dbReference type="RefSeq" id="WP_267646954.1">
    <property type="nucleotide sequence ID" value="NZ_JANHGR010000001.1"/>
</dbReference>
<name>A0ABD6BS66_9EURY</name>
<comment type="caution">
    <text evidence="2">The sequence shown here is derived from an EMBL/GenBank/DDBJ whole genome shotgun (WGS) entry which is preliminary data.</text>
</comment>
<reference evidence="2 3" key="1">
    <citation type="journal article" date="2019" name="Int. J. Syst. Evol. Microbiol.">
        <title>The Global Catalogue of Microorganisms (GCM) 10K type strain sequencing project: providing services to taxonomists for standard genome sequencing and annotation.</title>
        <authorList>
            <consortium name="The Broad Institute Genomics Platform"/>
            <consortium name="The Broad Institute Genome Sequencing Center for Infectious Disease"/>
            <person name="Wu L."/>
            <person name="Ma J."/>
        </authorList>
    </citation>
    <scope>NUCLEOTIDE SEQUENCE [LARGE SCALE GENOMIC DNA]</scope>
    <source>
        <strain evidence="2 3">CGMCC 1.12859</strain>
    </source>
</reference>
<keyword evidence="3" id="KW-1185">Reference proteome</keyword>